<name>A0ABC8TG73_9AQUA</name>
<protein>
    <recommendedName>
        <fullName evidence="1">Vps16 N-terminal domain-containing protein</fullName>
    </recommendedName>
</protein>
<organism evidence="2 3">
    <name type="scientific">Ilex paraguariensis</name>
    <name type="common">yerba mate</name>
    <dbReference type="NCBI Taxonomy" id="185542"/>
    <lineage>
        <taxon>Eukaryota</taxon>
        <taxon>Viridiplantae</taxon>
        <taxon>Streptophyta</taxon>
        <taxon>Embryophyta</taxon>
        <taxon>Tracheophyta</taxon>
        <taxon>Spermatophyta</taxon>
        <taxon>Magnoliopsida</taxon>
        <taxon>eudicotyledons</taxon>
        <taxon>Gunneridae</taxon>
        <taxon>Pentapetalae</taxon>
        <taxon>asterids</taxon>
        <taxon>campanulids</taxon>
        <taxon>Aquifoliales</taxon>
        <taxon>Aquifoliaceae</taxon>
        <taxon>Ilex</taxon>
    </lineage>
</organism>
<evidence type="ECO:0000313" key="2">
    <source>
        <dbReference type="EMBL" id="CAK9168383.1"/>
    </source>
</evidence>
<evidence type="ECO:0000259" key="1">
    <source>
        <dbReference type="Pfam" id="PF04841"/>
    </source>
</evidence>
<proteinExistence type="predicted"/>
<dbReference type="InterPro" id="IPR006926">
    <property type="entry name" value="Vps16_N"/>
</dbReference>
<dbReference type="Proteomes" id="UP001642360">
    <property type="component" value="Unassembled WGS sequence"/>
</dbReference>
<dbReference type="AlphaFoldDB" id="A0ABC8TG73"/>
<dbReference type="Pfam" id="PF04841">
    <property type="entry name" value="Vps16_N"/>
    <property type="match status" value="1"/>
</dbReference>
<feature type="domain" description="Vps16 N-terminal" evidence="1">
    <location>
        <begin position="8"/>
        <end position="261"/>
    </location>
</feature>
<reference evidence="2 3" key="1">
    <citation type="submission" date="2024-02" db="EMBL/GenBank/DDBJ databases">
        <authorList>
            <person name="Vignale AGUSTIN F."/>
            <person name="Sosa J E."/>
            <person name="Modenutti C."/>
        </authorList>
    </citation>
    <scope>NUCLEOTIDE SEQUENCE [LARGE SCALE GENOMIC DNA]</scope>
</reference>
<dbReference type="InterPro" id="IPR016534">
    <property type="entry name" value="VPS16"/>
</dbReference>
<evidence type="ECO:0000313" key="3">
    <source>
        <dbReference type="Proteomes" id="UP001642360"/>
    </source>
</evidence>
<comment type="caution">
    <text evidence="2">The sequence shown here is derived from an EMBL/GenBank/DDBJ whole genome shotgun (WGS) entry which is preliminary data.</text>
</comment>
<dbReference type="PANTHER" id="PTHR12811">
    <property type="entry name" value="VACUOLAR PROTEIN SORTING VPS16"/>
    <property type="match status" value="1"/>
</dbReference>
<gene>
    <name evidence="2" type="ORF">ILEXP_LOCUS37762</name>
</gene>
<dbReference type="SUPFAM" id="SSF50978">
    <property type="entry name" value="WD40 repeat-like"/>
    <property type="match status" value="1"/>
</dbReference>
<dbReference type="PANTHER" id="PTHR12811:SF0">
    <property type="entry name" value="VACUOLAR PROTEIN SORTING-ASSOCIATED PROTEIN 16 HOMOLOG"/>
    <property type="match status" value="1"/>
</dbReference>
<keyword evidence="3" id="KW-1185">Reference proteome</keyword>
<accession>A0ABC8TG73</accession>
<sequence>MAGVSVAAEWQLLYNRYYRKPQIYQMQWKHVDLSRNKVACAPFGGPIAVIRDDSKIVQLYAESALRKLRIFNSAGLPLSETVWKNPGGRLIGMSWTHDQALVCITQDGIIYRYNLHAQLMEPNLHLGNDLSTHSVIECVFWENGVVCLSDAYQVFCVSDFQNPRPCKLADPGIEDAPLCMAVIEPQYTMSGNVEVLMAVSDHVLLVEEDGVQQVGIGVGPLQKMMVSRNGKLLASFTHDGRLLVMASDFSNIIFEHNCEIHCLSFVSTRSLPWLDRADSHGMSHWTRAILAELIWLAKKSLFGEVFNLANVSYVNFDPECAIWGNFIILI</sequence>
<dbReference type="EMBL" id="CAUOFW020005057">
    <property type="protein sequence ID" value="CAK9168383.1"/>
    <property type="molecule type" value="Genomic_DNA"/>
</dbReference>
<dbReference type="InterPro" id="IPR036322">
    <property type="entry name" value="WD40_repeat_dom_sf"/>
</dbReference>